<evidence type="ECO:0000313" key="2">
    <source>
        <dbReference type="EMBL" id="MCG8147134.1"/>
    </source>
</evidence>
<gene>
    <name evidence="2" type="ORF">H9W84_03205</name>
    <name evidence="3" type="ORF">H9W84_06930</name>
</gene>
<name>A0A9X1UQY3_9GAMM</name>
<dbReference type="EMBL" id="JACSYB010000001">
    <property type="protein sequence ID" value="MCG8147134.1"/>
    <property type="molecule type" value="Genomic_DNA"/>
</dbReference>
<proteinExistence type="predicted"/>
<sequence>MLKHPQADEIKRQTFIQQLADYQSSNRPIIYLDECGFKTSSYRPYAYAPRGQKCFDSYNWQLKSTTNAIGAIHGNQLFAVGLYDFNINADVFYHWIKNLLLPALSPHSLIVMDNARFHIREDIKNLIEQAGHTILWLPPYSPDLNPIEHIWAWVKRLRQDWRLDDIDKLFFYFMWICGSF</sequence>
<dbReference type="EMBL" id="JACSYB010000001">
    <property type="protein sequence ID" value="MCG8147863.1"/>
    <property type="molecule type" value="Genomic_DNA"/>
</dbReference>
<dbReference type="AlphaFoldDB" id="A0A9X1UQY3"/>
<dbReference type="Pfam" id="PF13358">
    <property type="entry name" value="DDE_3"/>
    <property type="match status" value="1"/>
</dbReference>
<dbReference type="InterPro" id="IPR038717">
    <property type="entry name" value="Tc1-like_DDE_dom"/>
</dbReference>
<reference evidence="2" key="1">
    <citation type="submission" date="2021-08" db="EMBL/GenBank/DDBJ databases">
        <title>Complete genome sequence of Moraxella sp strain PS-22.</title>
        <authorList>
            <person name="Das S.K."/>
        </authorList>
    </citation>
    <scope>NUCLEOTIDE SEQUENCE</scope>
    <source>
        <strain evidence="2">PS-22</strain>
    </source>
</reference>
<feature type="domain" description="Tc1-like transposase DDE" evidence="1">
    <location>
        <begin position="29"/>
        <end position="169"/>
    </location>
</feature>
<evidence type="ECO:0000313" key="4">
    <source>
        <dbReference type="Proteomes" id="UP001139238"/>
    </source>
</evidence>
<dbReference type="GO" id="GO:0003676">
    <property type="term" value="F:nucleic acid binding"/>
    <property type="evidence" value="ECO:0007669"/>
    <property type="project" value="InterPro"/>
</dbReference>
<dbReference type="RefSeq" id="WP_138018987.1">
    <property type="nucleotide sequence ID" value="NZ_JACSYB010000001.1"/>
</dbReference>
<accession>A0A9X1UQY3</accession>
<dbReference type="PANTHER" id="PTHR46564:SF1">
    <property type="entry name" value="TRANSPOSASE"/>
    <property type="match status" value="1"/>
</dbReference>
<comment type="caution">
    <text evidence="2">The sequence shown here is derived from an EMBL/GenBank/DDBJ whole genome shotgun (WGS) entry which is preliminary data.</text>
</comment>
<evidence type="ECO:0000259" key="1">
    <source>
        <dbReference type="Pfam" id="PF13358"/>
    </source>
</evidence>
<dbReference type="Proteomes" id="UP001139238">
    <property type="component" value="Unassembled WGS sequence"/>
</dbReference>
<dbReference type="PANTHER" id="PTHR46564">
    <property type="entry name" value="TRANSPOSASE"/>
    <property type="match status" value="1"/>
</dbReference>
<evidence type="ECO:0000313" key="3">
    <source>
        <dbReference type="EMBL" id="MCG8147863.1"/>
    </source>
</evidence>
<dbReference type="Gene3D" id="3.30.420.10">
    <property type="entry name" value="Ribonuclease H-like superfamily/Ribonuclease H"/>
    <property type="match status" value="1"/>
</dbReference>
<keyword evidence="4" id="KW-1185">Reference proteome</keyword>
<dbReference type="InterPro" id="IPR047655">
    <property type="entry name" value="Transpos_IS630-like"/>
</dbReference>
<protein>
    <submittedName>
        <fullName evidence="2">IS630 family transposase</fullName>
    </submittedName>
</protein>
<dbReference type="InterPro" id="IPR036397">
    <property type="entry name" value="RNaseH_sf"/>
</dbReference>
<dbReference type="NCBIfam" id="NF033545">
    <property type="entry name" value="transpos_IS630"/>
    <property type="match status" value="1"/>
</dbReference>
<organism evidence="2 4">
    <name type="scientific">Moraxella tetraodonis</name>
    <dbReference type="NCBI Taxonomy" id="2767221"/>
    <lineage>
        <taxon>Bacteria</taxon>
        <taxon>Pseudomonadati</taxon>
        <taxon>Pseudomonadota</taxon>
        <taxon>Gammaproteobacteria</taxon>
        <taxon>Moraxellales</taxon>
        <taxon>Moraxellaceae</taxon>
        <taxon>Moraxella</taxon>
    </lineage>
</organism>